<evidence type="ECO:0000313" key="2">
    <source>
        <dbReference type="Proteomes" id="UP000007882"/>
    </source>
</evidence>
<dbReference type="OrthoDB" id="3697845at2"/>
<proteinExistence type="predicted"/>
<dbReference type="Proteomes" id="UP000007882">
    <property type="component" value="Chromosome"/>
</dbReference>
<dbReference type="HOGENOM" id="CLU_1015229_0_0_11"/>
<reference evidence="1 2" key="1">
    <citation type="submission" date="2012-02" db="EMBL/GenBank/DDBJ databases">
        <title>Complete genome sequence of Actinoplanes missouriensis 431 (= NBRC 102363).</title>
        <authorList>
            <person name="Ohnishi Y."/>
            <person name="Ishikawa J."/>
            <person name="Sekine M."/>
            <person name="Hosoyama A."/>
            <person name="Harada T."/>
            <person name="Narita H."/>
            <person name="Hata T."/>
            <person name="Konno Y."/>
            <person name="Tutikane K."/>
            <person name="Fujita N."/>
            <person name="Horinouchi S."/>
            <person name="Hayakawa M."/>
        </authorList>
    </citation>
    <scope>NUCLEOTIDE SEQUENCE [LARGE SCALE GENOMIC DNA]</scope>
    <source>
        <strain evidence="2">ATCC 14538 / DSM 43046 / CBS 188.64 / JCM 3121 / NBRC 102363 / NCIMB 12654 / NRRL B-3342 / UNCC 431</strain>
    </source>
</reference>
<dbReference type="PATRIC" id="fig|512565.3.peg.5818"/>
<protein>
    <recommendedName>
        <fullName evidence="3">ESX secretion-associated protein EspG</fullName>
    </recommendedName>
</protein>
<accession>I0HDF3</accession>
<dbReference type="KEGG" id="ams:AMIS_58200"/>
<sequence>MTARRLVLTQGEMAALVEFAEVTLPPGLVPQDAVPKAERQWSPEEEQALAVNLAVLARPVAAVRIETAVPSRVLRGLFSVAGSLGASLFTLAGETVELSLFNAADLGGELLRAVPEPGGGDPVRAGLGPERPLRGTVDLADLEWQPWMPPRDRGLAERARAQTRGSVSALITGRNADGSVLAGQVAWLLTGSRWTGLRPVPAGNERVDRVRLEPVDRADFPSWVAPHLTAVLEAGGRPVR</sequence>
<evidence type="ECO:0000313" key="1">
    <source>
        <dbReference type="EMBL" id="BAL91040.1"/>
    </source>
</evidence>
<evidence type="ECO:0008006" key="3">
    <source>
        <dbReference type="Google" id="ProtNLM"/>
    </source>
</evidence>
<organism evidence="1 2">
    <name type="scientific">Actinoplanes missouriensis (strain ATCC 14538 / DSM 43046 / CBS 188.64 / JCM 3121 / NBRC 102363 / NCIMB 12654 / NRRL B-3342 / UNCC 431)</name>
    <dbReference type="NCBI Taxonomy" id="512565"/>
    <lineage>
        <taxon>Bacteria</taxon>
        <taxon>Bacillati</taxon>
        <taxon>Actinomycetota</taxon>
        <taxon>Actinomycetes</taxon>
        <taxon>Micromonosporales</taxon>
        <taxon>Micromonosporaceae</taxon>
        <taxon>Actinoplanes</taxon>
    </lineage>
</organism>
<dbReference type="STRING" id="512565.AMIS_58200"/>
<dbReference type="eggNOG" id="ENOG50341AV">
    <property type="taxonomic scope" value="Bacteria"/>
</dbReference>
<gene>
    <name evidence="1" type="ordered locus">AMIS_58200</name>
</gene>
<dbReference type="RefSeq" id="WP_014445928.1">
    <property type="nucleotide sequence ID" value="NC_017093.1"/>
</dbReference>
<keyword evidence="2" id="KW-1185">Reference proteome</keyword>
<dbReference type="AlphaFoldDB" id="I0HDF3"/>
<dbReference type="EMBL" id="AP012319">
    <property type="protein sequence ID" value="BAL91040.1"/>
    <property type="molecule type" value="Genomic_DNA"/>
</dbReference>
<name>I0HDF3_ACTM4</name>